<dbReference type="Proteomes" id="UP000000600">
    <property type="component" value="Unassembled WGS sequence"/>
</dbReference>
<evidence type="ECO:0000313" key="2">
    <source>
        <dbReference type="Proteomes" id="UP000000600"/>
    </source>
</evidence>
<name>A0DJF3_PARTE</name>
<gene>
    <name evidence="1" type="ORF">GSPATT00017514001</name>
</gene>
<dbReference type="KEGG" id="ptm:GSPATT00017514001"/>
<sequence>MKSCQIEEEDMHPTTQPGFITVVVKVSCNIFTNVTSIKIDPQIPFNLFCNLVKEMIFSSIDQKQADTNFEYIKQNQVIEEKEIKSLLELGFTNQDVLEIKFKLRGG</sequence>
<dbReference type="AlphaFoldDB" id="A0DJF3"/>
<dbReference type="InParanoid" id="A0DJF3"/>
<dbReference type="RefSeq" id="XP_001450567.1">
    <property type="nucleotide sequence ID" value="XM_001450530.1"/>
</dbReference>
<dbReference type="HOGENOM" id="CLU_2202141_0_0_1"/>
<dbReference type="OrthoDB" id="309101at2759"/>
<proteinExistence type="predicted"/>
<accession>A0DJF3</accession>
<dbReference type="EMBL" id="CT868463">
    <property type="protein sequence ID" value="CAK83170.1"/>
    <property type="molecule type" value="Genomic_DNA"/>
</dbReference>
<dbReference type="GeneID" id="5036352"/>
<dbReference type="OMA" id="DPQIPFN"/>
<evidence type="ECO:0000313" key="1">
    <source>
        <dbReference type="EMBL" id="CAK83170.1"/>
    </source>
</evidence>
<keyword evidence="2" id="KW-1185">Reference proteome</keyword>
<organism evidence="1 2">
    <name type="scientific">Paramecium tetraurelia</name>
    <dbReference type="NCBI Taxonomy" id="5888"/>
    <lineage>
        <taxon>Eukaryota</taxon>
        <taxon>Sar</taxon>
        <taxon>Alveolata</taxon>
        <taxon>Ciliophora</taxon>
        <taxon>Intramacronucleata</taxon>
        <taxon>Oligohymenophorea</taxon>
        <taxon>Peniculida</taxon>
        <taxon>Parameciidae</taxon>
        <taxon>Paramecium</taxon>
    </lineage>
</organism>
<evidence type="ECO:0008006" key="3">
    <source>
        <dbReference type="Google" id="ProtNLM"/>
    </source>
</evidence>
<reference evidence="1 2" key="1">
    <citation type="journal article" date="2006" name="Nature">
        <title>Global trends of whole-genome duplications revealed by the ciliate Paramecium tetraurelia.</title>
        <authorList>
            <consortium name="Genoscope"/>
            <person name="Aury J.-M."/>
            <person name="Jaillon O."/>
            <person name="Duret L."/>
            <person name="Noel B."/>
            <person name="Jubin C."/>
            <person name="Porcel B.M."/>
            <person name="Segurens B."/>
            <person name="Daubin V."/>
            <person name="Anthouard V."/>
            <person name="Aiach N."/>
            <person name="Arnaiz O."/>
            <person name="Billaut A."/>
            <person name="Beisson J."/>
            <person name="Blanc I."/>
            <person name="Bouhouche K."/>
            <person name="Camara F."/>
            <person name="Duharcourt S."/>
            <person name="Guigo R."/>
            <person name="Gogendeau D."/>
            <person name="Katinka M."/>
            <person name="Keller A.-M."/>
            <person name="Kissmehl R."/>
            <person name="Klotz C."/>
            <person name="Koll F."/>
            <person name="Le Moue A."/>
            <person name="Lepere C."/>
            <person name="Malinsky S."/>
            <person name="Nowacki M."/>
            <person name="Nowak J.K."/>
            <person name="Plattner H."/>
            <person name="Poulain J."/>
            <person name="Ruiz F."/>
            <person name="Serrano V."/>
            <person name="Zagulski M."/>
            <person name="Dessen P."/>
            <person name="Betermier M."/>
            <person name="Weissenbach J."/>
            <person name="Scarpelli C."/>
            <person name="Schachter V."/>
            <person name="Sperling L."/>
            <person name="Meyer E."/>
            <person name="Cohen J."/>
            <person name="Wincker P."/>
        </authorList>
    </citation>
    <scope>NUCLEOTIDE SEQUENCE [LARGE SCALE GENOMIC DNA]</scope>
    <source>
        <strain evidence="1 2">Stock d4-2</strain>
    </source>
</reference>
<protein>
    <recommendedName>
        <fullName evidence="3">Ubiquitin-like domain-containing protein</fullName>
    </recommendedName>
</protein>